<dbReference type="AlphaFoldDB" id="A0A4Y2PSU1"/>
<organism evidence="1 2">
    <name type="scientific">Araneus ventricosus</name>
    <name type="common">Orbweaver spider</name>
    <name type="synonym">Epeira ventricosa</name>
    <dbReference type="NCBI Taxonomy" id="182803"/>
    <lineage>
        <taxon>Eukaryota</taxon>
        <taxon>Metazoa</taxon>
        <taxon>Ecdysozoa</taxon>
        <taxon>Arthropoda</taxon>
        <taxon>Chelicerata</taxon>
        <taxon>Arachnida</taxon>
        <taxon>Araneae</taxon>
        <taxon>Araneomorphae</taxon>
        <taxon>Entelegynae</taxon>
        <taxon>Araneoidea</taxon>
        <taxon>Araneidae</taxon>
        <taxon>Araneus</taxon>
    </lineage>
</organism>
<comment type="caution">
    <text evidence="1">The sequence shown here is derived from an EMBL/GenBank/DDBJ whole genome shotgun (WGS) entry which is preliminary data.</text>
</comment>
<reference evidence="1 2" key="1">
    <citation type="journal article" date="2019" name="Sci. Rep.">
        <title>Orb-weaving spider Araneus ventricosus genome elucidates the spidroin gene catalogue.</title>
        <authorList>
            <person name="Kono N."/>
            <person name="Nakamura H."/>
            <person name="Ohtoshi R."/>
            <person name="Moran D.A.P."/>
            <person name="Shinohara A."/>
            <person name="Yoshida Y."/>
            <person name="Fujiwara M."/>
            <person name="Mori M."/>
            <person name="Tomita M."/>
            <person name="Arakawa K."/>
        </authorList>
    </citation>
    <scope>NUCLEOTIDE SEQUENCE [LARGE SCALE GENOMIC DNA]</scope>
</reference>
<dbReference type="EMBL" id="BGPR01011832">
    <property type="protein sequence ID" value="GBN53186.1"/>
    <property type="molecule type" value="Genomic_DNA"/>
</dbReference>
<dbReference type="Proteomes" id="UP000499080">
    <property type="component" value="Unassembled WGS sequence"/>
</dbReference>
<evidence type="ECO:0000313" key="2">
    <source>
        <dbReference type="Proteomes" id="UP000499080"/>
    </source>
</evidence>
<evidence type="ECO:0000313" key="1">
    <source>
        <dbReference type="EMBL" id="GBN53186.1"/>
    </source>
</evidence>
<protein>
    <submittedName>
        <fullName evidence="1">Uncharacterized protein</fullName>
    </submittedName>
</protein>
<keyword evidence="2" id="KW-1185">Reference proteome</keyword>
<proteinExistence type="predicted"/>
<name>A0A4Y2PSU1_ARAVE</name>
<accession>A0A4Y2PSU1</accession>
<gene>
    <name evidence="1" type="ORF">AVEN_177004_1</name>
</gene>
<sequence length="97" mass="10854">MLLENVCKKPEKEIGVCASAEIYIVTETSPAAAMSAKRRHPSAADRFYGMAPVRVRLTSLYILTECRCRPVWKPVEHESSVQSLTAFGEPTRCVRIN</sequence>